<evidence type="ECO:0000256" key="2">
    <source>
        <dbReference type="ARBA" id="ARBA00022729"/>
    </source>
</evidence>
<dbReference type="PANTHER" id="PTHR11010:SF38">
    <property type="entry name" value="LYSOSOMAL PRO-X CARBOXYPEPTIDASE"/>
    <property type="match status" value="1"/>
</dbReference>
<accession>A0ABU2S8J5</accession>
<feature type="chain" id="PRO_5047179488" evidence="4">
    <location>
        <begin position="28"/>
        <end position="444"/>
    </location>
</feature>
<dbReference type="PANTHER" id="PTHR11010">
    <property type="entry name" value="PROTEASE S28 PRO-X CARBOXYPEPTIDASE-RELATED"/>
    <property type="match status" value="1"/>
</dbReference>
<keyword evidence="2 4" id="KW-0732">Signal</keyword>
<organism evidence="5 6">
    <name type="scientific">Streptomyces johnsoniae</name>
    <dbReference type="NCBI Taxonomy" id="3075532"/>
    <lineage>
        <taxon>Bacteria</taxon>
        <taxon>Bacillati</taxon>
        <taxon>Actinomycetota</taxon>
        <taxon>Actinomycetes</taxon>
        <taxon>Kitasatosporales</taxon>
        <taxon>Streptomycetaceae</taxon>
        <taxon>Streptomyces</taxon>
    </lineage>
</organism>
<dbReference type="Gene3D" id="3.40.50.1820">
    <property type="entry name" value="alpha/beta hydrolase"/>
    <property type="match status" value="1"/>
</dbReference>
<proteinExistence type="predicted"/>
<evidence type="ECO:0000256" key="3">
    <source>
        <dbReference type="ARBA" id="ARBA00022801"/>
    </source>
</evidence>
<dbReference type="SUPFAM" id="SSF53474">
    <property type="entry name" value="alpha/beta-Hydrolases"/>
    <property type="match status" value="1"/>
</dbReference>
<name>A0ABU2S8J5_9ACTN</name>
<dbReference type="EMBL" id="JAVREV010000013">
    <property type="protein sequence ID" value="MDT0445292.1"/>
    <property type="molecule type" value="Genomic_DNA"/>
</dbReference>
<dbReference type="Proteomes" id="UP001183615">
    <property type="component" value="Unassembled WGS sequence"/>
</dbReference>
<keyword evidence="6" id="KW-1185">Reference proteome</keyword>
<evidence type="ECO:0000313" key="5">
    <source>
        <dbReference type="EMBL" id="MDT0445292.1"/>
    </source>
</evidence>
<keyword evidence="3" id="KW-0378">Hydrolase</keyword>
<protein>
    <submittedName>
        <fullName evidence="5">S28 family serine protease</fullName>
    </submittedName>
</protein>
<evidence type="ECO:0000256" key="4">
    <source>
        <dbReference type="SAM" id="SignalP"/>
    </source>
</evidence>
<gene>
    <name evidence="5" type="ORF">RM779_22195</name>
</gene>
<keyword evidence="1 5" id="KW-0645">Protease</keyword>
<evidence type="ECO:0000313" key="6">
    <source>
        <dbReference type="Proteomes" id="UP001183615"/>
    </source>
</evidence>
<feature type="signal peptide" evidence="4">
    <location>
        <begin position="1"/>
        <end position="27"/>
    </location>
</feature>
<sequence length="444" mass="49012">MSLRRRCLTGAIALAAGFTLIGGPAVADPVQSADIKDRILAIPGVSLIEEKPGPDGERFFLLNFTQPVDHRDPDGETFEQRISILHTGEERPTVFWTNGYFINPNPAVSEPTQLLGGNEVGMEHRFFGESVPDPDDWSTLDIWQSANDQHRIYQALDDIYAEEWISSGRSRGGMVATYYRHFFPEDMAGTVAYVAPSITDREDTEPYDAFLNTVGTPECRDALAALEREALERRDEMVGLHAAWAEETGATFETVGSVDASFESGPNLLRWQFWQVNTTADCADIPATTATSQEIYDYLTATTGFASDQELAPTQPHYYHAATQLGNPLYSVDHIADLLEYPELMYSAAFVPPNVELPAFDNSAVVAVHNWVRDESERMLYINGADDPWSAKPFEAGAGSEETYVMTAPDTNHVGISIDRLAEDDRALATSSLLEWAGLGDAQR</sequence>
<dbReference type="GO" id="GO:0006508">
    <property type="term" value="P:proteolysis"/>
    <property type="evidence" value="ECO:0007669"/>
    <property type="project" value="UniProtKB-KW"/>
</dbReference>
<evidence type="ECO:0000256" key="1">
    <source>
        <dbReference type="ARBA" id="ARBA00022670"/>
    </source>
</evidence>
<comment type="caution">
    <text evidence="5">The sequence shown here is derived from an EMBL/GenBank/DDBJ whole genome shotgun (WGS) entry which is preliminary data.</text>
</comment>
<dbReference type="RefSeq" id="WP_311619512.1">
    <property type="nucleotide sequence ID" value="NZ_JAVREV010000013.1"/>
</dbReference>
<dbReference type="Pfam" id="PF05576">
    <property type="entry name" value="Peptidase_S37"/>
    <property type="match status" value="1"/>
</dbReference>
<dbReference type="InterPro" id="IPR029058">
    <property type="entry name" value="AB_hydrolase_fold"/>
</dbReference>
<reference evidence="6" key="1">
    <citation type="submission" date="2023-07" db="EMBL/GenBank/DDBJ databases">
        <title>30 novel species of actinomycetes from the DSMZ collection.</title>
        <authorList>
            <person name="Nouioui I."/>
        </authorList>
    </citation>
    <scope>NUCLEOTIDE SEQUENCE [LARGE SCALE GENOMIC DNA]</scope>
    <source>
        <strain evidence="6">DSM 41886</strain>
    </source>
</reference>
<dbReference type="GO" id="GO:0008233">
    <property type="term" value="F:peptidase activity"/>
    <property type="evidence" value="ECO:0007669"/>
    <property type="project" value="UniProtKB-KW"/>
</dbReference>
<dbReference type="InterPro" id="IPR008761">
    <property type="entry name" value="Peptidase_S37"/>
</dbReference>